<feature type="transmembrane region" description="Helical" evidence="1">
    <location>
        <begin position="150"/>
        <end position="169"/>
    </location>
</feature>
<proteinExistence type="predicted"/>
<reference evidence="2 3" key="1">
    <citation type="submission" date="2017-03" db="EMBL/GenBank/DDBJ databases">
        <authorList>
            <person name="Afonso C.L."/>
            <person name="Miller P.J."/>
            <person name="Scott M.A."/>
            <person name="Spackman E."/>
            <person name="Goraichik I."/>
            <person name="Dimitrov K.M."/>
            <person name="Suarez D.L."/>
            <person name="Swayne D.E."/>
        </authorList>
    </citation>
    <scope>NUCLEOTIDE SEQUENCE [LARGE SCALE GENOMIC DNA]</scope>
    <source>
        <strain evidence="2">SB41UT1</strain>
    </source>
</reference>
<evidence type="ECO:0000256" key="1">
    <source>
        <dbReference type="SAM" id="Phobius"/>
    </source>
</evidence>
<keyword evidence="1" id="KW-0812">Transmembrane</keyword>
<accession>A0A1X7AG03</accession>
<feature type="transmembrane region" description="Helical" evidence="1">
    <location>
        <begin position="44"/>
        <end position="66"/>
    </location>
</feature>
<feature type="transmembrane region" description="Helical" evidence="1">
    <location>
        <begin position="200"/>
        <end position="219"/>
    </location>
</feature>
<feature type="transmembrane region" description="Helical" evidence="1">
    <location>
        <begin position="126"/>
        <end position="144"/>
    </location>
</feature>
<keyword evidence="1" id="KW-1133">Transmembrane helix</keyword>
<dbReference type="OrthoDB" id="3186315at2"/>
<dbReference type="InterPro" id="IPR036259">
    <property type="entry name" value="MFS_trans_sf"/>
</dbReference>
<dbReference type="Gene3D" id="1.20.1250.20">
    <property type="entry name" value="MFS general substrate transporter like domains"/>
    <property type="match status" value="1"/>
</dbReference>
<name>A0A1X7AG03_9GAMM</name>
<dbReference type="EMBL" id="FWPT01000002">
    <property type="protein sequence ID" value="SMA37603.1"/>
    <property type="molecule type" value="Genomic_DNA"/>
</dbReference>
<feature type="transmembrane region" description="Helical" evidence="1">
    <location>
        <begin position="97"/>
        <end position="119"/>
    </location>
</feature>
<sequence>MSPHQLPHTPDSRLCLLMGAMHLSMDFTTGWLISQWYLQHPAALFAGIVLLYNVLAFLLQPLFALISHKHTRLWLGLALCFAGIASLLSGSSVWINVILIGAASGLFHVCAGAISLNAARGDGWRLSWFVAPGVMGLFAGLAIGSHSLPWLLYTIPTVLLIFALILLFINTSSFGPTEETSSDIQSAETPSLQLRALLKVTLYGLLFVGTWRSLLWSLYQVEASFSASTLLSVGLVAAVGKLAGGWMHKQWGSEPVILITPIAALFCFWIAAQTAAAEWLLIGLAFLQASTSPLLAAINYCLPQNPAFSAALGLGTTVAIGGALCWLLAPYIATQISLILIITLTLLAGLWLVHFITKTHNEDISQGGDRA</sequence>
<evidence type="ECO:0000313" key="3">
    <source>
        <dbReference type="Proteomes" id="UP000196573"/>
    </source>
</evidence>
<feature type="transmembrane region" description="Helical" evidence="1">
    <location>
        <begin position="14"/>
        <end position="38"/>
    </location>
</feature>
<dbReference type="SUPFAM" id="SSF103473">
    <property type="entry name" value="MFS general substrate transporter"/>
    <property type="match status" value="1"/>
</dbReference>
<evidence type="ECO:0008006" key="4">
    <source>
        <dbReference type="Google" id="ProtNLM"/>
    </source>
</evidence>
<feature type="transmembrane region" description="Helical" evidence="1">
    <location>
        <begin position="73"/>
        <end position="91"/>
    </location>
</feature>
<keyword evidence="3" id="KW-1185">Reference proteome</keyword>
<dbReference type="AlphaFoldDB" id="A0A1X7AG03"/>
<keyword evidence="1" id="KW-0472">Membrane</keyword>
<evidence type="ECO:0000313" key="2">
    <source>
        <dbReference type="EMBL" id="SMA37603.1"/>
    </source>
</evidence>
<feature type="transmembrane region" description="Helical" evidence="1">
    <location>
        <begin position="307"/>
        <end position="329"/>
    </location>
</feature>
<dbReference type="Proteomes" id="UP000196573">
    <property type="component" value="Unassembled WGS sequence"/>
</dbReference>
<dbReference type="RefSeq" id="WP_087107090.1">
    <property type="nucleotide sequence ID" value="NZ_CBCSCN010000014.1"/>
</dbReference>
<gene>
    <name evidence="2" type="ORF">EHSB41UT_00766</name>
</gene>
<feature type="transmembrane region" description="Helical" evidence="1">
    <location>
        <begin position="256"/>
        <end position="273"/>
    </location>
</feature>
<protein>
    <recommendedName>
        <fullName evidence="4">Major Facilitator Superfamily protein</fullName>
    </recommendedName>
</protein>
<feature type="transmembrane region" description="Helical" evidence="1">
    <location>
        <begin position="225"/>
        <end position="244"/>
    </location>
</feature>
<organism evidence="2 3">
    <name type="scientific">Parendozoicomonas haliclonae</name>
    <dbReference type="NCBI Taxonomy" id="1960125"/>
    <lineage>
        <taxon>Bacteria</taxon>
        <taxon>Pseudomonadati</taxon>
        <taxon>Pseudomonadota</taxon>
        <taxon>Gammaproteobacteria</taxon>
        <taxon>Oceanospirillales</taxon>
        <taxon>Endozoicomonadaceae</taxon>
        <taxon>Parendozoicomonas</taxon>
    </lineage>
</organism>
<feature type="transmembrane region" description="Helical" evidence="1">
    <location>
        <begin position="279"/>
        <end position="300"/>
    </location>
</feature>
<feature type="transmembrane region" description="Helical" evidence="1">
    <location>
        <begin position="335"/>
        <end position="356"/>
    </location>
</feature>